<evidence type="ECO:0000313" key="1">
    <source>
        <dbReference type="EMBL" id="MDN4616420.1"/>
    </source>
</evidence>
<evidence type="ECO:0008006" key="3">
    <source>
        <dbReference type="Google" id="ProtNLM"/>
    </source>
</evidence>
<dbReference type="RefSeq" id="WP_301209599.1">
    <property type="nucleotide sequence ID" value="NZ_JAROCF010000002.1"/>
</dbReference>
<accession>A0ABT8KG43</accession>
<proteinExistence type="predicted"/>
<keyword evidence="2" id="KW-1185">Reference proteome</keyword>
<reference evidence="1" key="1">
    <citation type="submission" date="2023-06" db="EMBL/GenBank/DDBJ databases">
        <title>MT1 and MT2 Draft Genomes of Novel Species.</title>
        <authorList>
            <person name="Venkateswaran K."/>
        </authorList>
    </citation>
    <scope>NUCLEOTIDE SEQUENCE</scope>
    <source>
        <strain evidence="1">F6_8S_P_1B</strain>
    </source>
</reference>
<comment type="caution">
    <text evidence="1">The sequence shown here is derived from an EMBL/GenBank/DDBJ whole genome shotgun (WGS) entry which is preliminary data.</text>
</comment>
<protein>
    <recommendedName>
        <fullName evidence="3">Phage terminase-like protein, large subunit, contains N-terminal HTH domain</fullName>
    </recommendedName>
</protein>
<organism evidence="1 2">
    <name type="scientific">Leifsonia williamsii</name>
    <dbReference type="NCBI Taxonomy" id="3035919"/>
    <lineage>
        <taxon>Bacteria</taxon>
        <taxon>Bacillati</taxon>
        <taxon>Actinomycetota</taxon>
        <taxon>Actinomycetes</taxon>
        <taxon>Micrococcales</taxon>
        <taxon>Microbacteriaceae</taxon>
        <taxon>Leifsonia</taxon>
    </lineage>
</organism>
<evidence type="ECO:0000313" key="2">
    <source>
        <dbReference type="Proteomes" id="UP001174208"/>
    </source>
</evidence>
<dbReference type="EMBL" id="JAROCF010000002">
    <property type="protein sequence ID" value="MDN4616420.1"/>
    <property type="molecule type" value="Genomic_DNA"/>
</dbReference>
<sequence>MAVLIVPPLDLTYPTLGPSVAEFILDRCVFGPGSLAGQPARLDDEKLAALYRLYEVYPQGHRLAGRRRFQRGAIEWRKGMAKTEFAAWVAFAELHPEGPVRCDGFDADGDPVGRPVAFPYIPMMAVTEEQVSELAFGVLKYVVEEGPDADLFDSSLERILRLDARGRADGQVVPVSNSPGSRDGALTTFQHFDEPHRLYLPSAKNAHETMSANLTKRPLEDPWALYTSTAGKPGQGSIQEDVRAEAEMIDRGEIENPALFFFARWAGDEHDDLTTIDQRVAAIADATGPVGEYGPGQFESIAKQWDRPKADKAYLERVWLNRWRKSGSQFFDFKKLLDLADPGKTIPKGAFVGLGFDGARFRDATGLVATDIATGVQELLGLWERPEDDEDWEVPEDEVTQTLEDAMERFEVWKLYGDPPHWTETMGSWSAKWPDQVEEFWTNKYVRMAYTLREYTEAIDTRSVRFGGIENPDGDFDPHNDLIRHLGNAGVKELRVKDDEGKPLLVMAKQEGQQELKFDAGMAAVLSWKACADARRTGAKPKAKRKAVIRRLK</sequence>
<name>A0ABT8KG43_9MICO</name>
<gene>
    <name evidence="1" type="ORF">P5G50_18385</name>
</gene>
<dbReference type="Proteomes" id="UP001174208">
    <property type="component" value="Unassembled WGS sequence"/>
</dbReference>